<accession>A0A6J5LGG7</accession>
<evidence type="ECO:0000313" key="1">
    <source>
        <dbReference type="EMBL" id="CAB4130759.1"/>
    </source>
</evidence>
<dbReference type="Pfam" id="PF11134">
    <property type="entry name" value="Phage_stabilise"/>
    <property type="match status" value="1"/>
</dbReference>
<gene>
    <name evidence="1" type="ORF">UFOVP128_28</name>
    <name evidence="2" type="ORF">UFOVP243_16</name>
</gene>
<reference evidence="1" key="1">
    <citation type="submission" date="2020-04" db="EMBL/GenBank/DDBJ databases">
        <authorList>
            <person name="Chiriac C."/>
            <person name="Salcher M."/>
            <person name="Ghai R."/>
            <person name="Kavagutti S V."/>
        </authorList>
    </citation>
    <scope>NUCLEOTIDE SEQUENCE</scope>
</reference>
<evidence type="ECO:0000313" key="2">
    <source>
        <dbReference type="EMBL" id="CAB5222047.1"/>
    </source>
</evidence>
<dbReference type="EMBL" id="LR796239">
    <property type="protein sequence ID" value="CAB4130759.1"/>
    <property type="molecule type" value="Genomic_DNA"/>
</dbReference>
<dbReference type="InterPro" id="IPR021098">
    <property type="entry name" value="Phage_P22_Gp10"/>
</dbReference>
<name>A0A6J5LGG7_9CAUD</name>
<dbReference type="EMBL" id="LR798296">
    <property type="protein sequence ID" value="CAB5222047.1"/>
    <property type="molecule type" value="Genomic_DNA"/>
</dbReference>
<protein>
    <submittedName>
        <fullName evidence="1">Bacteriophage P22, Gp10, DNA-stabilising</fullName>
    </submittedName>
</protein>
<organism evidence="1">
    <name type="scientific">uncultured Caudovirales phage</name>
    <dbReference type="NCBI Taxonomy" id="2100421"/>
    <lineage>
        <taxon>Viruses</taxon>
        <taxon>Duplodnaviria</taxon>
        <taxon>Heunggongvirae</taxon>
        <taxon>Uroviricota</taxon>
        <taxon>Caudoviricetes</taxon>
        <taxon>Peduoviridae</taxon>
        <taxon>Maltschvirus</taxon>
        <taxon>Maltschvirus maltsch</taxon>
    </lineage>
</organism>
<dbReference type="SUPFAM" id="SSF101898">
    <property type="entry name" value="NHL repeat"/>
    <property type="match status" value="1"/>
</dbReference>
<sequence>MAYSKTPVVQTYETKRVNFIANPQQRDTSGSKDFRLINMMTEVITSAIGDQKKYYIKSRPGMTTSYTTNTAVGRGLYNWVVSGTSYIMNVSGNKVYSNGSLVLTLSTSTGQVGFTEFVSSTGVVTLILLDGTNGYVFSTPSTYTQITDADFPTPHIPHPVFLDGYLFVAKAATQDIYNSNLDDALLWTAGDFISAEMYPDKIVALSKNNNYIYAIGSNSVEYFYDNATATGSPLARHASAVQQFGTVAPASVVQTEKEVIFIGETGNGGHTVWTIDGFKEKEIGIPAIKSALLGEGSNLLNATAFCVRVSGQKCYVICLSTRTLVYSFSTDMWHEWATSATVFTGNYGTDGPNGSAYILDRANGKVYQMDEMKYTDAGTAITCTAISAKLDFDNMNRKFMHRLTLVGDVPDDTLVDTTVNVSWSDDDYKTFSTPVTLVFNGDLPAIFRLGQFRRRAIKITYALPHLLRLEGIEVDINKGGN</sequence>
<proteinExistence type="predicted"/>